<organism evidence="3 4">
    <name type="scientific">Caenorhabditis bovis</name>
    <dbReference type="NCBI Taxonomy" id="2654633"/>
    <lineage>
        <taxon>Eukaryota</taxon>
        <taxon>Metazoa</taxon>
        <taxon>Ecdysozoa</taxon>
        <taxon>Nematoda</taxon>
        <taxon>Chromadorea</taxon>
        <taxon>Rhabditida</taxon>
        <taxon>Rhabditina</taxon>
        <taxon>Rhabditomorpha</taxon>
        <taxon>Rhabditoidea</taxon>
        <taxon>Rhabditidae</taxon>
        <taxon>Peloderinae</taxon>
        <taxon>Caenorhabditis</taxon>
    </lineage>
</organism>
<comment type="caution">
    <text evidence="3">The sequence shown here is derived from an EMBL/GenBank/DDBJ whole genome shotgun (WGS) entry which is preliminary data.</text>
</comment>
<keyword evidence="4" id="KW-1185">Reference proteome</keyword>
<dbReference type="EMBL" id="CADEPM010000011">
    <property type="protein sequence ID" value="CAB3410860.1"/>
    <property type="molecule type" value="Genomic_DNA"/>
</dbReference>
<evidence type="ECO:0000256" key="2">
    <source>
        <dbReference type="SAM" id="SignalP"/>
    </source>
</evidence>
<dbReference type="Proteomes" id="UP000494206">
    <property type="component" value="Unassembled WGS sequence"/>
</dbReference>
<feature type="region of interest" description="Disordered" evidence="1">
    <location>
        <begin position="98"/>
        <end position="118"/>
    </location>
</feature>
<feature type="compositionally biased region" description="Basic and acidic residues" evidence="1">
    <location>
        <begin position="242"/>
        <end position="252"/>
    </location>
</feature>
<evidence type="ECO:0000256" key="1">
    <source>
        <dbReference type="SAM" id="MobiDB-lite"/>
    </source>
</evidence>
<reference evidence="3 4" key="1">
    <citation type="submission" date="2020-04" db="EMBL/GenBank/DDBJ databases">
        <authorList>
            <person name="Laetsch R D."/>
            <person name="Stevens L."/>
            <person name="Kumar S."/>
            <person name="Blaxter L. M."/>
        </authorList>
    </citation>
    <scope>NUCLEOTIDE SEQUENCE [LARGE SCALE GENOMIC DNA]</scope>
</reference>
<dbReference type="Pfam" id="PF00090">
    <property type="entry name" value="TSP_1"/>
    <property type="match status" value="1"/>
</dbReference>
<feature type="region of interest" description="Disordered" evidence="1">
    <location>
        <begin position="242"/>
        <end position="310"/>
    </location>
</feature>
<sequence>MRCLLIYLSLLTIFQIIESQLHDLEVSTQPSWAPTGRLHQFNGFATPRPSLLPENAQMVYASVWAGWSAWSFCNDGKRIRVRACNTVRGFRCLGPNQETEPCDPSTSPIRGHERPNTVANDYDVIDPWQEDRIEALRQLYPDESIDEKLNRLPEHERQRLLSSVKLGELAAPQPSLISHELLHRPTNENTGAPGSTPERMFGAKSFAVKTGNEPLKLPDFPEFDLKDISDITKEKFDDLKEVEPARKGDSNSKEFLPFLERDNESSRENKARGEGTFSKKKSKTKTTTPSTTTTPEITTTKSNDEEFPMDGPMVAGPQFTNDVFGSIEDLIMPKRKLSTHPPTTTTKRIASTARPIITTPITTTTRKPTTTIIPKTTIAATIRHSTTPKLITTTTRQPIRVTPRHPVVFEDDSVELVTPGFEKPTTKLMLTTAKPKSTTTGMNPEVINFFNEELLESIEVNPTTKKPYKFVIHEGEVTVRTTTTTVAPKPLPEEISLDTLHALDWMLANMTKAAEQGQNFVNGNELRLDSSPESLNAAKIAEAKVIQKKKRGPKRNRTKLTKVVQLHYGDVEPTGSANKFPKFRNKHARRAKVFGIRTANSREVSIPVMNTGELAYSNDENKQKQESLMEDISDIQDLMEQLDERIESRSAVSEPISFPIQKHVIRLFNYSQ</sequence>
<protein>
    <submittedName>
        <fullName evidence="3">Uncharacterized protein</fullName>
    </submittedName>
</protein>
<name>A0A8S1FF32_9PELO</name>
<dbReference type="InterPro" id="IPR000884">
    <property type="entry name" value="TSP1_rpt"/>
</dbReference>
<evidence type="ECO:0000313" key="4">
    <source>
        <dbReference type="Proteomes" id="UP000494206"/>
    </source>
</evidence>
<feature type="compositionally biased region" description="Low complexity" evidence="1">
    <location>
        <begin position="285"/>
        <end position="301"/>
    </location>
</feature>
<dbReference type="AlphaFoldDB" id="A0A8S1FF32"/>
<feature type="signal peptide" evidence="2">
    <location>
        <begin position="1"/>
        <end position="19"/>
    </location>
</feature>
<accession>A0A8S1FF32</accession>
<evidence type="ECO:0000313" key="3">
    <source>
        <dbReference type="EMBL" id="CAB3410860.1"/>
    </source>
</evidence>
<feature type="compositionally biased region" description="Basic and acidic residues" evidence="1">
    <location>
        <begin position="259"/>
        <end position="273"/>
    </location>
</feature>
<keyword evidence="2" id="KW-0732">Signal</keyword>
<feature type="compositionally biased region" description="Polar residues" evidence="1">
    <location>
        <begin position="98"/>
        <end position="108"/>
    </location>
</feature>
<dbReference type="OrthoDB" id="5855801at2759"/>
<gene>
    <name evidence="3" type="ORF">CBOVIS_LOCUS12318</name>
</gene>
<dbReference type="InterPro" id="IPR036383">
    <property type="entry name" value="TSP1_rpt_sf"/>
</dbReference>
<dbReference type="SUPFAM" id="SSF82895">
    <property type="entry name" value="TSP-1 type 1 repeat"/>
    <property type="match status" value="1"/>
</dbReference>
<dbReference type="PROSITE" id="PS50092">
    <property type="entry name" value="TSP1"/>
    <property type="match status" value="1"/>
</dbReference>
<feature type="chain" id="PRO_5035777714" evidence="2">
    <location>
        <begin position="20"/>
        <end position="672"/>
    </location>
</feature>
<proteinExistence type="predicted"/>